<evidence type="ECO:0000256" key="2">
    <source>
        <dbReference type="ARBA" id="ARBA00010992"/>
    </source>
</evidence>
<dbReference type="SUPFAM" id="SSF103473">
    <property type="entry name" value="MFS general substrate transporter"/>
    <property type="match status" value="1"/>
</dbReference>
<keyword evidence="5 8" id="KW-1133">Transmembrane helix</keyword>
<dbReference type="PANTHER" id="PTHR48022">
    <property type="entry name" value="PLASTIDIC GLUCOSE TRANSPORTER 4"/>
    <property type="match status" value="1"/>
</dbReference>
<dbReference type="PROSITE" id="PS50850">
    <property type="entry name" value="MFS"/>
    <property type="match status" value="1"/>
</dbReference>
<dbReference type="InterPro" id="IPR005828">
    <property type="entry name" value="MFS_sugar_transport-like"/>
</dbReference>
<evidence type="ECO:0000259" key="9">
    <source>
        <dbReference type="PROSITE" id="PS50850"/>
    </source>
</evidence>
<organism evidence="10 11">
    <name type="scientific">Suillus plorans</name>
    <dbReference type="NCBI Taxonomy" id="116603"/>
    <lineage>
        <taxon>Eukaryota</taxon>
        <taxon>Fungi</taxon>
        <taxon>Dikarya</taxon>
        <taxon>Basidiomycota</taxon>
        <taxon>Agaricomycotina</taxon>
        <taxon>Agaricomycetes</taxon>
        <taxon>Agaricomycetidae</taxon>
        <taxon>Boletales</taxon>
        <taxon>Suillineae</taxon>
        <taxon>Suillaceae</taxon>
        <taxon>Suillus</taxon>
    </lineage>
</organism>
<evidence type="ECO:0000256" key="1">
    <source>
        <dbReference type="ARBA" id="ARBA00004141"/>
    </source>
</evidence>
<protein>
    <recommendedName>
        <fullName evidence="9">Major facilitator superfamily (MFS) profile domain-containing protein</fullName>
    </recommendedName>
</protein>
<dbReference type="GO" id="GO:0016020">
    <property type="term" value="C:membrane"/>
    <property type="evidence" value="ECO:0007669"/>
    <property type="project" value="UniProtKB-SubCell"/>
</dbReference>
<accession>A0A9P7DWZ8</accession>
<dbReference type="InterPro" id="IPR020846">
    <property type="entry name" value="MFS_dom"/>
</dbReference>
<feature type="transmembrane region" description="Helical" evidence="8">
    <location>
        <begin position="319"/>
        <end position="336"/>
    </location>
</feature>
<evidence type="ECO:0000256" key="3">
    <source>
        <dbReference type="ARBA" id="ARBA00022448"/>
    </source>
</evidence>
<feature type="transmembrane region" description="Helical" evidence="8">
    <location>
        <begin position="348"/>
        <end position="370"/>
    </location>
</feature>
<keyword evidence="11" id="KW-1185">Reference proteome</keyword>
<comment type="subcellular location">
    <subcellularLocation>
        <location evidence="1">Membrane</location>
        <topology evidence="1">Multi-pass membrane protein</topology>
    </subcellularLocation>
</comment>
<sequence length="575" mass="64171">MAVLEYTIADFINRESWWRNRGLLVLNIYLILPLLSSVLNGLDSSILNGLQILPGWQEYFHHPQGKTLGLINSAQGIGALSGIPFSPYVSDLLGRRASMFIGAIIVLAGVFTQALCTTVQVFIGARVLIGLGIAFSINAAPLLISELSYPTHRGKLTALYNSMWYLGSIISAWICLVAYDRTGASQWSWRVPVFIQATVPVLQMMLIWFIPESPRFLAAKGLESQAARVLAQYHANGPKQCDHLVAFEMAQIRHALNVEREIASSPSYLTCFATPGNRRRMFIVISIAIFSQWSGNGLVSGYINIVLDGIGITTTRTKAIINGCLQVFNLASALLGTTLVDKLGRRKLFLTSNIGMLIVFSMWTITTALFKETGTRTATVPLIFMFFFFYDFAYTPMIISYTLEILPYNIRAKGLAIMNFSAYLFNTFNAFVNPWALDAIGWKYYLVYCGWLGLELVFMMVFIIETKGRTLEETAALFDGVRPQNTTERKESATFSRTPQYAPRPPRLEKDNPDNYFELHDSSSARSSAFGSPSHIELQEYSRVQSDVFGSLSHLETQSEESAITAVNHHHDIVS</sequence>
<dbReference type="EMBL" id="JABBWE010000003">
    <property type="protein sequence ID" value="KAG1805001.1"/>
    <property type="molecule type" value="Genomic_DNA"/>
</dbReference>
<evidence type="ECO:0000256" key="7">
    <source>
        <dbReference type="SAM" id="MobiDB-lite"/>
    </source>
</evidence>
<comment type="caution">
    <text evidence="10">The sequence shown here is derived from an EMBL/GenBank/DDBJ whole genome shotgun (WGS) entry which is preliminary data.</text>
</comment>
<dbReference type="GO" id="GO:0005351">
    <property type="term" value="F:carbohydrate:proton symporter activity"/>
    <property type="evidence" value="ECO:0007669"/>
    <property type="project" value="TreeGrafter"/>
</dbReference>
<dbReference type="InterPro" id="IPR050360">
    <property type="entry name" value="MFS_Sugar_Transporters"/>
</dbReference>
<feature type="transmembrane region" description="Helical" evidence="8">
    <location>
        <begin position="415"/>
        <end position="432"/>
    </location>
</feature>
<comment type="similarity">
    <text evidence="2">Belongs to the major facilitator superfamily. Sugar transporter (TC 2.A.1.1) family.</text>
</comment>
<dbReference type="Pfam" id="PF00083">
    <property type="entry name" value="Sugar_tr"/>
    <property type="match status" value="1"/>
</dbReference>
<evidence type="ECO:0000256" key="4">
    <source>
        <dbReference type="ARBA" id="ARBA00022692"/>
    </source>
</evidence>
<evidence type="ECO:0000256" key="8">
    <source>
        <dbReference type="SAM" id="Phobius"/>
    </source>
</evidence>
<dbReference type="FunFam" id="1.20.1250.20:FF:000134">
    <property type="entry name" value="MFS sugar transporter protein"/>
    <property type="match status" value="1"/>
</dbReference>
<feature type="transmembrane region" description="Helical" evidence="8">
    <location>
        <begin position="121"/>
        <end position="144"/>
    </location>
</feature>
<keyword evidence="4 8" id="KW-0812">Transmembrane</keyword>
<gene>
    <name evidence="10" type="ORF">HD556DRAFT_1226324</name>
</gene>
<feature type="compositionally biased region" description="Basic and acidic residues" evidence="7">
    <location>
        <begin position="506"/>
        <end position="515"/>
    </location>
</feature>
<feature type="transmembrane region" description="Helical" evidence="8">
    <location>
        <begin position="191"/>
        <end position="210"/>
    </location>
</feature>
<evidence type="ECO:0000313" key="11">
    <source>
        <dbReference type="Proteomes" id="UP000719766"/>
    </source>
</evidence>
<proteinExistence type="inferred from homology"/>
<feature type="transmembrane region" description="Helical" evidence="8">
    <location>
        <begin position="97"/>
        <end position="115"/>
    </location>
</feature>
<dbReference type="InterPro" id="IPR036259">
    <property type="entry name" value="MFS_trans_sf"/>
</dbReference>
<keyword evidence="3" id="KW-0813">Transport</keyword>
<feature type="region of interest" description="Disordered" evidence="7">
    <location>
        <begin position="482"/>
        <end position="515"/>
    </location>
</feature>
<dbReference type="PANTHER" id="PTHR48022:SF64">
    <property type="entry name" value="MAJOR FACILITATOR SUPERFAMILY (MFS) PROFILE DOMAIN-CONTAINING PROTEIN"/>
    <property type="match status" value="1"/>
</dbReference>
<reference evidence="10" key="1">
    <citation type="journal article" date="2020" name="New Phytol.">
        <title>Comparative genomics reveals dynamic genome evolution in host specialist ectomycorrhizal fungi.</title>
        <authorList>
            <person name="Lofgren L.A."/>
            <person name="Nguyen N.H."/>
            <person name="Vilgalys R."/>
            <person name="Ruytinx J."/>
            <person name="Liao H.L."/>
            <person name="Branco S."/>
            <person name="Kuo A."/>
            <person name="LaButti K."/>
            <person name="Lipzen A."/>
            <person name="Andreopoulos W."/>
            <person name="Pangilinan J."/>
            <person name="Riley R."/>
            <person name="Hundley H."/>
            <person name="Na H."/>
            <person name="Barry K."/>
            <person name="Grigoriev I.V."/>
            <person name="Stajich J.E."/>
            <person name="Kennedy P.G."/>
        </authorList>
    </citation>
    <scope>NUCLEOTIDE SEQUENCE</scope>
    <source>
        <strain evidence="10">S12</strain>
    </source>
</reference>
<dbReference type="Gene3D" id="1.20.1250.20">
    <property type="entry name" value="MFS general substrate transporter like domains"/>
    <property type="match status" value="1"/>
</dbReference>
<evidence type="ECO:0000256" key="6">
    <source>
        <dbReference type="ARBA" id="ARBA00023136"/>
    </source>
</evidence>
<feature type="transmembrane region" description="Helical" evidence="8">
    <location>
        <begin position="382"/>
        <end position="403"/>
    </location>
</feature>
<keyword evidence="6 8" id="KW-0472">Membrane</keyword>
<dbReference type="GeneID" id="64590838"/>
<dbReference type="OrthoDB" id="6133115at2759"/>
<feature type="transmembrane region" description="Helical" evidence="8">
    <location>
        <begin position="156"/>
        <end position="179"/>
    </location>
</feature>
<dbReference type="AlphaFoldDB" id="A0A9P7DWZ8"/>
<feature type="transmembrane region" description="Helical" evidence="8">
    <location>
        <begin position="444"/>
        <end position="464"/>
    </location>
</feature>
<feature type="domain" description="Major facilitator superfamily (MFS) profile" evidence="9">
    <location>
        <begin position="29"/>
        <end position="467"/>
    </location>
</feature>
<evidence type="ECO:0000313" key="10">
    <source>
        <dbReference type="EMBL" id="KAG1805001.1"/>
    </source>
</evidence>
<dbReference type="RefSeq" id="XP_041166616.1">
    <property type="nucleotide sequence ID" value="XM_041297074.1"/>
</dbReference>
<name>A0A9P7DWZ8_9AGAM</name>
<dbReference type="Proteomes" id="UP000719766">
    <property type="component" value="Unassembled WGS sequence"/>
</dbReference>
<feature type="transmembrane region" description="Helical" evidence="8">
    <location>
        <begin position="282"/>
        <end position="307"/>
    </location>
</feature>
<evidence type="ECO:0000256" key="5">
    <source>
        <dbReference type="ARBA" id="ARBA00022989"/>
    </source>
</evidence>
<feature type="transmembrane region" description="Helical" evidence="8">
    <location>
        <begin position="23"/>
        <end position="42"/>
    </location>
</feature>